<dbReference type="SUPFAM" id="SSF53218">
    <property type="entry name" value="Molybdenum cofactor biosynthesis proteins"/>
    <property type="match status" value="1"/>
</dbReference>
<dbReference type="Proteomes" id="UP000051679">
    <property type="component" value="Unassembled WGS sequence"/>
</dbReference>
<dbReference type="InterPro" id="IPR041424">
    <property type="entry name" value="CinA_KH"/>
</dbReference>
<dbReference type="SMART" id="SM00852">
    <property type="entry name" value="MoCF_biosynth"/>
    <property type="match status" value="1"/>
</dbReference>
<evidence type="ECO:0000256" key="1">
    <source>
        <dbReference type="HAMAP-Rule" id="MF_00226"/>
    </source>
</evidence>
<dbReference type="Pfam" id="PF18146">
    <property type="entry name" value="CinA_KH"/>
    <property type="match status" value="1"/>
</dbReference>
<organism evidence="3 4">
    <name type="scientific">Lacticaseibacillus sharpeae JCM 1186 = DSM 20505</name>
    <dbReference type="NCBI Taxonomy" id="1291052"/>
    <lineage>
        <taxon>Bacteria</taxon>
        <taxon>Bacillati</taxon>
        <taxon>Bacillota</taxon>
        <taxon>Bacilli</taxon>
        <taxon>Lactobacillales</taxon>
        <taxon>Lactobacillaceae</taxon>
        <taxon>Lacticaseibacillus</taxon>
    </lineage>
</organism>
<dbReference type="PIRSF" id="PIRSF006728">
    <property type="entry name" value="CinA"/>
    <property type="match status" value="1"/>
</dbReference>
<dbReference type="STRING" id="1291052.FC18_GL001255"/>
<comment type="similarity">
    <text evidence="1">Belongs to the CinA family.</text>
</comment>
<dbReference type="EMBL" id="AYYO01000019">
    <property type="protein sequence ID" value="KRM55537.1"/>
    <property type="molecule type" value="Genomic_DNA"/>
</dbReference>
<dbReference type="Gene3D" id="3.30.70.2860">
    <property type="match status" value="1"/>
</dbReference>
<reference evidence="3 4" key="1">
    <citation type="journal article" date="2015" name="Genome Announc.">
        <title>Expanding the biotechnology potential of lactobacilli through comparative genomics of 213 strains and associated genera.</title>
        <authorList>
            <person name="Sun Z."/>
            <person name="Harris H.M."/>
            <person name="McCann A."/>
            <person name="Guo C."/>
            <person name="Argimon S."/>
            <person name="Zhang W."/>
            <person name="Yang X."/>
            <person name="Jeffery I.B."/>
            <person name="Cooney J.C."/>
            <person name="Kagawa T.F."/>
            <person name="Liu W."/>
            <person name="Song Y."/>
            <person name="Salvetti E."/>
            <person name="Wrobel A."/>
            <person name="Rasinkangas P."/>
            <person name="Parkhill J."/>
            <person name="Rea M.C."/>
            <person name="O'Sullivan O."/>
            <person name="Ritari J."/>
            <person name="Douillard F.P."/>
            <person name="Paul Ross R."/>
            <person name="Yang R."/>
            <person name="Briner A.E."/>
            <person name="Felis G.E."/>
            <person name="de Vos W.M."/>
            <person name="Barrangou R."/>
            <person name="Klaenhammer T.R."/>
            <person name="Caufield P.W."/>
            <person name="Cui Y."/>
            <person name="Zhang H."/>
            <person name="O'Toole P.W."/>
        </authorList>
    </citation>
    <scope>NUCLEOTIDE SEQUENCE [LARGE SCALE GENOMIC DNA]</scope>
    <source>
        <strain evidence="3 4">DSM 20505</strain>
    </source>
</reference>
<dbReference type="Gene3D" id="3.40.980.10">
    <property type="entry name" value="MoaB/Mog-like domain"/>
    <property type="match status" value="1"/>
</dbReference>
<keyword evidence="4" id="KW-1185">Reference proteome</keyword>
<dbReference type="Pfam" id="PF00994">
    <property type="entry name" value="MoCF_biosynth"/>
    <property type="match status" value="1"/>
</dbReference>
<dbReference type="NCBIfam" id="TIGR00199">
    <property type="entry name" value="PncC_domain"/>
    <property type="match status" value="1"/>
</dbReference>
<sequence>MKLFDCQPKKFRGIFVNWRNLLMWGQNMDAELIAVGTEMLLGEIVNTNAAYLARGLSQVGVTSHYQQIVGDNPERLDAAITVAEQRSQMIILMGGLGPTKDDLTKQVLAKHLGLQLVEDAAHRQKLDDLAKQRQKVMTPNNLAQALYPEGAVTLTNHVGLAVGAIVSGEAHQYVLLPGPPREFTVMVDRELLPRLMQGEKQHLVSRTLRFFGLGESALVTAIGDIIDGQDNPTVAPYIKDYEVTLRLTASAVSEAAANTMLDQLQARILAVLAPYYYATGANVTLAQTVVQELIARKISITAAESLTAGLFQATLGSVAGVSAVFPGGFVTYAPTVKHQLVGVNAATIADYGVVSRETACAMAEGARSALGTEMAVSFTGVAGPDSLEGHPAGTVWIGLATATGVRAEEFHLGGHRNEVRIRCVKTALMMLLHELRSN</sequence>
<evidence type="ECO:0000259" key="2">
    <source>
        <dbReference type="SMART" id="SM00852"/>
    </source>
</evidence>
<comment type="caution">
    <text evidence="3">The sequence shown here is derived from an EMBL/GenBank/DDBJ whole genome shotgun (WGS) entry which is preliminary data.</text>
</comment>
<proteinExistence type="inferred from homology"/>
<dbReference type="InterPro" id="IPR050101">
    <property type="entry name" value="CinA"/>
</dbReference>
<dbReference type="PATRIC" id="fig|1291052.5.peg.1273"/>
<evidence type="ECO:0000313" key="4">
    <source>
        <dbReference type="Proteomes" id="UP000051679"/>
    </source>
</evidence>
<dbReference type="NCBIfam" id="NF001813">
    <property type="entry name" value="PRK00549.1"/>
    <property type="match status" value="1"/>
</dbReference>
<dbReference type="CDD" id="cd00885">
    <property type="entry name" value="cinA"/>
    <property type="match status" value="1"/>
</dbReference>
<name>A0A0R1ZKN5_9LACO</name>
<dbReference type="HAMAP" id="MF_00226_B">
    <property type="entry name" value="CinA_B"/>
    <property type="match status" value="1"/>
</dbReference>
<evidence type="ECO:0000313" key="3">
    <source>
        <dbReference type="EMBL" id="KRM55537.1"/>
    </source>
</evidence>
<dbReference type="PANTHER" id="PTHR13939:SF0">
    <property type="entry name" value="NMN AMIDOHYDROLASE-LIKE PROTEIN YFAY"/>
    <property type="match status" value="1"/>
</dbReference>
<feature type="domain" description="MoaB/Mog" evidence="2">
    <location>
        <begin position="31"/>
        <end position="198"/>
    </location>
</feature>
<dbReference type="Gene3D" id="3.90.950.20">
    <property type="entry name" value="CinA-like"/>
    <property type="match status" value="1"/>
</dbReference>
<dbReference type="InterPro" id="IPR036653">
    <property type="entry name" value="CinA-like_C"/>
</dbReference>
<dbReference type="InterPro" id="IPR008136">
    <property type="entry name" value="CinA_C"/>
</dbReference>
<dbReference type="AlphaFoldDB" id="A0A0R1ZKN5"/>
<dbReference type="Pfam" id="PF02464">
    <property type="entry name" value="CinA"/>
    <property type="match status" value="1"/>
</dbReference>
<dbReference type="PANTHER" id="PTHR13939">
    <property type="entry name" value="NICOTINAMIDE-NUCLEOTIDE AMIDOHYDROLASE PNCC"/>
    <property type="match status" value="1"/>
</dbReference>
<dbReference type="SUPFAM" id="SSF142433">
    <property type="entry name" value="CinA-like"/>
    <property type="match status" value="1"/>
</dbReference>
<dbReference type="InterPro" id="IPR008135">
    <property type="entry name" value="Competence-induced_CinA"/>
</dbReference>
<gene>
    <name evidence="1" type="primary">cinA</name>
    <name evidence="3" type="ORF">FC18_GL001255</name>
</gene>
<dbReference type="InterPro" id="IPR036425">
    <property type="entry name" value="MoaB/Mog-like_dom_sf"/>
</dbReference>
<accession>A0A0R1ZKN5</accession>
<protein>
    <recommendedName>
        <fullName evidence="1">Putative competence-damage inducible protein</fullName>
    </recommendedName>
</protein>
<dbReference type="InterPro" id="IPR001453">
    <property type="entry name" value="MoaB/Mog_dom"/>
</dbReference>
<dbReference type="NCBIfam" id="TIGR00200">
    <property type="entry name" value="cinA_nterm"/>
    <property type="match status" value="1"/>
</dbReference>